<proteinExistence type="predicted"/>
<evidence type="ECO:0000259" key="2">
    <source>
        <dbReference type="PROSITE" id="PS51857"/>
    </source>
</evidence>
<sequence>MKRMEERGRSKDGRGHLSILSRQLVAFSVILQANRIEVMVVVEKVSKSSAKQAGAVKMEKNAKEGESFNTDAENGCKKEGLVESQEDTRIIQKDDSLKVSDKEGRHKYQKGHQATKALIEKGVKGKVKWYSVEHNYGFIGRDDKNANDVFVHQSAIAKSHAVKRYLRSLADGEEVLFDIVEGRRGPQAANVTGPNGVEVLGNPLVAVFMYRRWVAENGFRSYRRDRLGRSEKVDRRGGRGRFQVRGHKSGKRNGCERTLESKEHREQGKREKDVGGEKADEAGKPKGVENGPSKYSLSLVIKVLRLDRAVINSPLSSCKIWNNSLSPHQRIPDIELFLMVFN</sequence>
<dbReference type="Proteomes" id="UP000031036">
    <property type="component" value="Unassembled WGS sequence"/>
</dbReference>
<dbReference type="GO" id="GO:0003676">
    <property type="term" value="F:nucleic acid binding"/>
    <property type="evidence" value="ECO:0007669"/>
    <property type="project" value="InterPro"/>
</dbReference>
<evidence type="ECO:0000313" key="4">
    <source>
        <dbReference type="Proteomes" id="UP000031036"/>
    </source>
</evidence>
<dbReference type="EMBL" id="JPKZ01002173">
    <property type="protein sequence ID" value="KHN78101.1"/>
    <property type="molecule type" value="Genomic_DNA"/>
</dbReference>
<dbReference type="STRING" id="6265.A0A0B2V3T6"/>
<feature type="compositionally biased region" description="Basic residues" evidence="1">
    <location>
        <begin position="238"/>
        <end position="251"/>
    </location>
</feature>
<dbReference type="AlphaFoldDB" id="A0A0B2V3T6"/>
<evidence type="ECO:0000256" key="1">
    <source>
        <dbReference type="SAM" id="MobiDB-lite"/>
    </source>
</evidence>
<dbReference type="PROSITE" id="PS51857">
    <property type="entry name" value="CSD_2"/>
    <property type="match status" value="1"/>
</dbReference>
<feature type="region of interest" description="Disordered" evidence="1">
    <location>
        <begin position="231"/>
        <end position="289"/>
    </location>
</feature>
<dbReference type="SUPFAM" id="SSF50249">
    <property type="entry name" value="Nucleic acid-binding proteins"/>
    <property type="match status" value="1"/>
</dbReference>
<dbReference type="CDD" id="cd04458">
    <property type="entry name" value="CSP_CDS"/>
    <property type="match status" value="1"/>
</dbReference>
<dbReference type="InterPro" id="IPR011129">
    <property type="entry name" value="CSD"/>
</dbReference>
<dbReference type="PANTHER" id="PTHR11544">
    <property type="entry name" value="COLD SHOCK DOMAIN CONTAINING PROTEINS"/>
    <property type="match status" value="1"/>
</dbReference>
<comment type="caution">
    <text evidence="3">The sequence shown here is derived from an EMBL/GenBank/DDBJ whole genome shotgun (WGS) entry which is preliminary data.</text>
</comment>
<evidence type="ECO:0000313" key="3">
    <source>
        <dbReference type="EMBL" id="KHN78101.1"/>
    </source>
</evidence>
<accession>A0A0B2V3T6</accession>
<dbReference type="Gene3D" id="2.40.50.140">
    <property type="entry name" value="Nucleic acid-binding proteins"/>
    <property type="match status" value="1"/>
</dbReference>
<dbReference type="Pfam" id="PF00313">
    <property type="entry name" value="CSD"/>
    <property type="match status" value="1"/>
</dbReference>
<dbReference type="SMART" id="SM00357">
    <property type="entry name" value="CSP"/>
    <property type="match status" value="1"/>
</dbReference>
<feature type="domain" description="CSD" evidence="2">
    <location>
        <begin position="122"/>
        <end position="193"/>
    </location>
</feature>
<dbReference type="InterPro" id="IPR050181">
    <property type="entry name" value="Cold_shock_domain"/>
</dbReference>
<protein>
    <submittedName>
        <fullName evidence="3">Y-box-binding protein 2-A</fullName>
    </submittedName>
</protein>
<dbReference type="InterPro" id="IPR012340">
    <property type="entry name" value="NA-bd_OB-fold"/>
</dbReference>
<dbReference type="OrthoDB" id="203339at2759"/>
<dbReference type="FunFam" id="2.40.50.140:FF:000274">
    <property type="entry name" value="Mitochondrial RNA binding protein"/>
    <property type="match status" value="1"/>
</dbReference>
<reference evidence="3 4" key="1">
    <citation type="submission" date="2014-11" db="EMBL/GenBank/DDBJ databases">
        <title>Genetic blueprint of the zoonotic pathogen Toxocara canis.</title>
        <authorList>
            <person name="Zhu X.-Q."/>
            <person name="Korhonen P.K."/>
            <person name="Cai H."/>
            <person name="Young N.D."/>
            <person name="Nejsum P."/>
            <person name="von Samson-Himmelstjerna G."/>
            <person name="Boag P.R."/>
            <person name="Tan P."/>
            <person name="Li Q."/>
            <person name="Min J."/>
            <person name="Yang Y."/>
            <person name="Wang X."/>
            <person name="Fang X."/>
            <person name="Hall R.S."/>
            <person name="Hofmann A."/>
            <person name="Sternberg P.W."/>
            <person name="Jex A.R."/>
            <person name="Gasser R.B."/>
        </authorList>
    </citation>
    <scope>NUCLEOTIDE SEQUENCE [LARGE SCALE GENOMIC DNA]</scope>
    <source>
        <strain evidence="3">PN_DK_2014</strain>
    </source>
</reference>
<dbReference type="InterPro" id="IPR002059">
    <property type="entry name" value="CSP_DNA-bd"/>
</dbReference>
<dbReference type="PRINTS" id="PR00050">
    <property type="entry name" value="COLDSHOCK"/>
</dbReference>
<feature type="compositionally biased region" description="Basic and acidic residues" evidence="1">
    <location>
        <begin position="253"/>
        <end position="287"/>
    </location>
</feature>
<organism evidence="3 4">
    <name type="scientific">Toxocara canis</name>
    <name type="common">Canine roundworm</name>
    <dbReference type="NCBI Taxonomy" id="6265"/>
    <lineage>
        <taxon>Eukaryota</taxon>
        <taxon>Metazoa</taxon>
        <taxon>Ecdysozoa</taxon>
        <taxon>Nematoda</taxon>
        <taxon>Chromadorea</taxon>
        <taxon>Rhabditida</taxon>
        <taxon>Spirurina</taxon>
        <taxon>Ascaridomorpha</taxon>
        <taxon>Ascaridoidea</taxon>
        <taxon>Toxocaridae</taxon>
        <taxon>Toxocara</taxon>
    </lineage>
</organism>
<name>A0A0B2V3T6_TOXCA</name>
<keyword evidence="4" id="KW-1185">Reference proteome</keyword>
<gene>
    <name evidence="3" type="primary">ybx2-a</name>
    <name evidence="3" type="ORF">Tcan_06119</name>
</gene>